<dbReference type="SUPFAM" id="SSF52540">
    <property type="entry name" value="P-loop containing nucleoside triphosphate hydrolases"/>
    <property type="match status" value="1"/>
</dbReference>
<keyword evidence="6 7" id="KW-0472">Membrane</keyword>
<dbReference type="SUPFAM" id="SSF90123">
    <property type="entry name" value="ABC transporter transmembrane region"/>
    <property type="match status" value="1"/>
</dbReference>
<feature type="transmembrane region" description="Helical" evidence="7">
    <location>
        <begin position="150"/>
        <end position="183"/>
    </location>
</feature>
<organism evidence="9 10">
    <name type="scientific">Paenibacillus silagei</name>
    <dbReference type="NCBI Taxonomy" id="1670801"/>
    <lineage>
        <taxon>Bacteria</taxon>
        <taxon>Bacillati</taxon>
        <taxon>Bacillota</taxon>
        <taxon>Bacilli</taxon>
        <taxon>Bacillales</taxon>
        <taxon>Paenibacillaceae</taxon>
        <taxon>Paenibacillus</taxon>
    </lineage>
</organism>
<dbReference type="PANTHER" id="PTHR24221">
    <property type="entry name" value="ATP-BINDING CASSETTE SUB-FAMILY B"/>
    <property type="match status" value="1"/>
</dbReference>
<keyword evidence="5 7" id="KW-1133">Transmembrane helix</keyword>
<dbReference type="InterPro" id="IPR003439">
    <property type="entry name" value="ABC_transporter-like_ATP-bd"/>
</dbReference>
<evidence type="ECO:0000313" key="10">
    <source>
        <dbReference type="Proteomes" id="UP000773462"/>
    </source>
</evidence>
<dbReference type="Proteomes" id="UP000773462">
    <property type="component" value="Unassembled WGS sequence"/>
</dbReference>
<dbReference type="PANTHER" id="PTHR24221:SF654">
    <property type="entry name" value="ATP-BINDING CASSETTE SUB-FAMILY B MEMBER 6"/>
    <property type="match status" value="1"/>
</dbReference>
<accession>A0ABS4NXN1</accession>
<feature type="transmembrane region" description="Helical" evidence="7">
    <location>
        <begin position="284"/>
        <end position="306"/>
    </location>
</feature>
<evidence type="ECO:0000256" key="1">
    <source>
        <dbReference type="ARBA" id="ARBA00004651"/>
    </source>
</evidence>
<evidence type="ECO:0000256" key="3">
    <source>
        <dbReference type="ARBA" id="ARBA00022741"/>
    </source>
</evidence>
<dbReference type="GO" id="GO:0005524">
    <property type="term" value="F:ATP binding"/>
    <property type="evidence" value="ECO:0007669"/>
    <property type="project" value="UniProtKB-KW"/>
</dbReference>
<dbReference type="PROSITE" id="PS00211">
    <property type="entry name" value="ABC_TRANSPORTER_1"/>
    <property type="match status" value="1"/>
</dbReference>
<reference evidence="9 10" key="1">
    <citation type="submission" date="2021-03" db="EMBL/GenBank/DDBJ databases">
        <title>Genomic Encyclopedia of Type Strains, Phase IV (KMG-IV): sequencing the most valuable type-strain genomes for metagenomic binning, comparative biology and taxonomic classification.</title>
        <authorList>
            <person name="Goeker M."/>
        </authorList>
    </citation>
    <scope>NUCLEOTIDE SEQUENCE [LARGE SCALE GENOMIC DNA]</scope>
    <source>
        <strain evidence="9 10">DSM 101953</strain>
    </source>
</reference>
<dbReference type="InterPro" id="IPR027417">
    <property type="entry name" value="P-loop_NTPase"/>
</dbReference>
<dbReference type="InterPro" id="IPR036640">
    <property type="entry name" value="ABC1_TM_sf"/>
</dbReference>
<dbReference type="InterPro" id="IPR017871">
    <property type="entry name" value="ABC_transporter-like_CS"/>
</dbReference>
<feature type="transmembrane region" description="Helical" evidence="7">
    <location>
        <begin position="260"/>
        <end position="278"/>
    </location>
</feature>
<keyword evidence="10" id="KW-1185">Reference proteome</keyword>
<evidence type="ECO:0000256" key="4">
    <source>
        <dbReference type="ARBA" id="ARBA00022840"/>
    </source>
</evidence>
<evidence type="ECO:0000256" key="7">
    <source>
        <dbReference type="SAM" id="Phobius"/>
    </source>
</evidence>
<dbReference type="Pfam" id="PF00005">
    <property type="entry name" value="ABC_tran"/>
    <property type="match status" value="1"/>
</dbReference>
<dbReference type="Gene3D" id="3.40.50.300">
    <property type="entry name" value="P-loop containing nucleotide triphosphate hydrolases"/>
    <property type="match status" value="1"/>
</dbReference>
<dbReference type="InterPro" id="IPR039421">
    <property type="entry name" value="Type_1_exporter"/>
</dbReference>
<evidence type="ECO:0000259" key="8">
    <source>
        <dbReference type="PROSITE" id="PS50893"/>
    </source>
</evidence>
<dbReference type="Gene3D" id="1.20.1560.10">
    <property type="entry name" value="ABC transporter type 1, transmembrane domain"/>
    <property type="match status" value="1"/>
</dbReference>
<sequence>MLTSRKYTVFDLIGIPLRVIPVQTVAAVGYMLVDALMPAYQTLVMAYFINTATHIVNGQAEYSFIYRPLALIMGYVIVTHLLPSLIQLVELTGRNRLNVRLKREMVLKQARLAYQHIENKETSELIHRVCRDPVSHFMGGFNNMMSGLNLLIGTASLLVIVMSSTFITGIVIVLVAVPLFYIAMKTGKANYVLGMDAQRIRRRSADIANILTSREDAEERTLFGYSSALRDRYGKLYDQTYAVEKKIQIRSFIHLKSGSIIALLIGIIIVALLLPALHLGELTIGLYISLVTAIFSLVQRMSWQLAETMQEHARMKEYLQDFSVFAGLSEKKDAAALPVELGGFVFQSLEFRQVSFRYPDTERYILNQCSFTMVSGKNYAIVGENGAGKSTLIKLLTGMYDNYEGEIFINHKKLREYSYPELKSIIAVVFQNYARYALTIQDNVRLGNILKKDEERISHSISKMNLGEMVQGLESGLDTYVGKIQKNSLDLSGGQWQRLAIARLLYSNSAIHIMDEPTAALDPIEESRLYEMFSSIRADRFTIYITHRLGAARISDEILVVRSGRIAEQGSHEQLLEQPDGIYRKMFASQKSWYEAESKVQHG</sequence>
<keyword evidence="4 9" id="KW-0067">ATP-binding</keyword>
<gene>
    <name evidence="9" type="ORF">J2Z70_005007</name>
</gene>
<protein>
    <submittedName>
        <fullName evidence="9">ATP-binding cassette subfamily B protein</fullName>
    </submittedName>
</protein>
<proteinExistence type="predicted"/>
<evidence type="ECO:0000256" key="6">
    <source>
        <dbReference type="ARBA" id="ARBA00023136"/>
    </source>
</evidence>
<feature type="transmembrane region" description="Helical" evidence="7">
    <location>
        <begin position="69"/>
        <end position="89"/>
    </location>
</feature>
<dbReference type="SMART" id="SM00382">
    <property type="entry name" value="AAA"/>
    <property type="match status" value="1"/>
</dbReference>
<dbReference type="InterPro" id="IPR003593">
    <property type="entry name" value="AAA+_ATPase"/>
</dbReference>
<evidence type="ECO:0000256" key="2">
    <source>
        <dbReference type="ARBA" id="ARBA00022692"/>
    </source>
</evidence>
<name>A0ABS4NXN1_9BACL</name>
<dbReference type="PROSITE" id="PS50893">
    <property type="entry name" value="ABC_TRANSPORTER_2"/>
    <property type="match status" value="1"/>
</dbReference>
<evidence type="ECO:0000256" key="5">
    <source>
        <dbReference type="ARBA" id="ARBA00022989"/>
    </source>
</evidence>
<keyword evidence="2 7" id="KW-0812">Transmembrane</keyword>
<dbReference type="EMBL" id="JAGGLV010000020">
    <property type="protein sequence ID" value="MBP2114823.1"/>
    <property type="molecule type" value="Genomic_DNA"/>
</dbReference>
<dbReference type="RefSeq" id="WP_209877575.1">
    <property type="nucleotide sequence ID" value="NZ_JAGGLV010000020.1"/>
</dbReference>
<feature type="domain" description="ABC transporter" evidence="8">
    <location>
        <begin position="349"/>
        <end position="588"/>
    </location>
</feature>
<keyword evidence="3" id="KW-0547">Nucleotide-binding</keyword>
<comment type="caution">
    <text evidence="9">The sequence shown here is derived from an EMBL/GenBank/DDBJ whole genome shotgun (WGS) entry which is preliminary data.</text>
</comment>
<comment type="subcellular location">
    <subcellularLocation>
        <location evidence="1">Cell membrane</location>
        <topology evidence="1">Multi-pass membrane protein</topology>
    </subcellularLocation>
</comment>
<evidence type="ECO:0000313" key="9">
    <source>
        <dbReference type="EMBL" id="MBP2114823.1"/>
    </source>
</evidence>